<dbReference type="GeneID" id="106752109"/>
<feature type="domain" description="RRM" evidence="6">
    <location>
        <begin position="168"/>
        <end position="245"/>
    </location>
</feature>
<evidence type="ECO:0000256" key="4">
    <source>
        <dbReference type="PROSITE-ProRule" id="PRU00176"/>
    </source>
</evidence>
<comment type="subcellular location">
    <subcellularLocation>
        <location evidence="1">Nucleus</location>
    </subcellularLocation>
</comment>
<feature type="compositionally biased region" description="Low complexity" evidence="5">
    <location>
        <begin position="149"/>
        <end position="161"/>
    </location>
</feature>
<dbReference type="GO" id="GO:0000381">
    <property type="term" value="P:regulation of alternative mRNA splicing, via spliceosome"/>
    <property type="evidence" value="ECO:0007669"/>
    <property type="project" value="InterPro"/>
</dbReference>
<proteinExistence type="predicted"/>
<dbReference type="PROSITE" id="PS50102">
    <property type="entry name" value="RRM"/>
    <property type="match status" value="1"/>
</dbReference>
<feature type="region of interest" description="Disordered" evidence="5">
    <location>
        <begin position="117"/>
        <end position="139"/>
    </location>
</feature>
<dbReference type="InterPro" id="IPR012677">
    <property type="entry name" value="Nucleotide-bd_a/b_plait_sf"/>
</dbReference>
<evidence type="ECO:0000259" key="6">
    <source>
        <dbReference type="PROSITE" id="PS50102"/>
    </source>
</evidence>
<gene>
    <name evidence="8" type="primary">LOC106752109</name>
</gene>
<feature type="compositionally biased region" description="Pro residues" evidence="5">
    <location>
        <begin position="57"/>
        <end position="67"/>
    </location>
</feature>
<dbReference type="PANTHER" id="PTHR15597:SF22">
    <property type="entry name" value="RNA-BINDING FOX PROTEIN 1, ISOFORM H"/>
    <property type="match status" value="1"/>
</dbReference>
<sequence length="412" mass="41348">MYYPHMVQTGMAAPYGGGVFPPPVNGVAGVVGAAGTAGDVKPPPPVQVKEESAGAPQQPPPSGPQVPPTAGAPHPSASGAPTAASFSPPPPPNGVDQQAISEVFQAAVAAAAAAHANGGGQQPAPATGAGNEASPEGVVESTTLVPVTSGATTPATATQGTDLKGQPKRLHVSNIPFRFRDPDLRAMFGQFGPILDVEIIFNERGSKVNNATARVQTKKPPTVPNVCVQWPEAAALRGVAIQRGRVGAARATFPTSAALALATGRNPGPLAAAAAATALHPFAPVYYDPFLAAHAATQDSNYRLQLEWPQATADAKAPALEAAAAAAAASPLLKTPLSTAQQATYAAAATYTAVAARAYGAAAAAAQPVAGYAAVAGYGREYADPYLGHGIGPVTGYGATVYRGGYSRFTPY</sequence>
<dbReference type="Proteomes" id="UP000515204">
    <property type="component" value="Unplaced"/>
</dbReference>
<organism evidence="7 8">
    <name type="scientific">Dinoponera quadriceps</name>
    <name type="common">South American ant</name>
    <dbReference type="NCBI Taxonomy" id="609295"/>
    <lineage>
        <taxon>Eukaryota</taxon>
        <taxon>Metazoa</taxon>
        <taxon>Ecdysozoa</taxon>
        <taxon>Arthropoda</taxon>
        <taxon>Hexapoda</taxon>
        <taxon>Insecta</taxon>
        <taxon>Pterygota</taxon>
        <taxon>Neoptera</taxon>
        <taxon>Endopterygota</taxon>
        <taxon>Hymenoptera</taxon>
        <taxon>Apocrita</taxon>
        <taxon>Aculeata</taxon>
        <taxon>Formicoidea</taxon>
        <taxon>Formicidae</taxon>
        <taxon>Ponerinae</taxon>
        <taxon>Ponerini</taxon>
        <taxon>Dinoponera</taxon>
    </lineage>
</organism>
<dbReference type="GO" id="GO:0007399">
    <property type="term" value="P:nervous system development"/>
    <property type="evidence" value="ECO:0007669"/>
    <property type="project" value="InterPro"/>
</dbReference>
<evidence type="ECO:0000313" key="7">
    <source>
        <dbReference type="Proteomes" id="UP000515204"/>
    </source>
</evidence>
<dbReference type="OrthoDB" id="5382468at2759"/>
<dbReference type="RefSeq" id="XP_014489096.1">
    <property type="nucleotide sequence ID" value="XM_014633610.1"/>
</dbReference>
<dbReference type="InterPro" id="IPR047131">
    <property type="entry name" value="RBFOX1-like"/>
</dbReference>
<dbReference type="AlphaFoldDB" id="A0A6P3YDC6"/>
<keyword evidence="2 4" id="KW-0694">RNA-binding</keyword>
<dbReference type="SUPFAM" id="SSF54928">
    <property type="entry name" value="RNA-binding domain, RBD"/>
    <property type="match status" value="1"/>
</dbReference>
<dbReference type="Gene3D" id="3.30.70.330">
    <property type="match status" value="1"/>
</dbReference>
<feature type="region of interest" description="Disordered" evidence="5">
    <location>
        <begin position="149"/>
        <end position="168"/>
    </location>
</feature>
<feature type="region of interest" description="Disordered" evidence="5">
    <location>
        <begin position="36"/>
        <end position="97"/>
    </location>
</feature>
<evidence type="ECO:0000256" key="5">
    <source>
        <dbReference type="SAM" id="MobiDB-lite"/>
    </source>
</evidence>
<keyword evidence="7" id="KW-1185">Reference proteome</keyword>
<evidence type="ECO:0000256" key="2">
    <source>
        <dbReference type="ARBA" id="ARBA00022884"/>
    </source>
</evidence>
<dbReference type="InterPro" id="IPR000504">
    <property type="entry name" value="RRM_dom"/>
</dbReference>
<dbReference type="GO" id="GO:0005737">
    <property type="term" value="C:cytoplasm"/>
    <property type="evidence" value="ECO:0007669"/>
    <property type="project" value="TreeGrafter"/>
</dbReference>
<dbReference type="GO" id="GO:0005634">
    <property type="term" value="C:nucleus"/>
    <property type="evidence" value="ECO:0007669"/>
    <property type="project" value="UniProtKB-SubCell"/>
</dbReference>
<evidence type="ECO:0000313" key="8">
    <source>
        <dbReference type="RefSeq" id="XP_014489096.1"/>
    </source>
</evidence>
<accession>A0A6P3YDC6</accession>
<keyword evidence="3" id="KW-0539">Nucleus</keyword>
<name>A0A6P3YDC6_DINQU</name>
<dbReference type="InterPro" id="IPR035979">
    <property type="entry name" value="RBD_domain_sf"/>
</dbReference>
<feature type="compositionally biased region" description="Low complexity" evidence="5">
    <location>
        <begin position="68"/>
        <end position="86"/>
    </location>
</feature>
<feature type="compositionally biased region" description="Low complexity" evidence="5">
    <location>
        <begin position="117"/>
        <end position="130"/>
    </location>
</feature>
<dbReference type="GO" id="GO:0003729">
    <property type="term" value="F:mRNA binding"/>
    <property type="evidence" value="ECO:0007669"/>
    <property type="project" value="TreeGrafter"/>
</dbReference>
<evidence type="ECO:0000256" key="3">
    <source>
        <dbReference type="ARBA" id="ARBA00023242"/>
    </source>
</evidence>
<reference evidence="8" key="1">
    <citation type="submission" date="2025-08" db="UniProtKB">
        <authorList>
            <consortium name="RefSeq"/>
        </authorList>
    </citation>
    <scope>IDENTIFICATION</scope>
</reference>
<dbReference type="PANTHER" id="PTHR15597">
    <property type="entry name" value="ATAXIN 2-BINDING PROTEIN 1-RELATED"/>
    <property type="match status" value="1"/>
</dbReference>
<protein>
    <submittedName>
        <fullName evidence="8">RNA binding protein fox-1 homolog 2-like isoform X9</fullName>
    </submittedName>
</protein>
<evidence type="ECO:0000256" key="1">
    <source>
        <dbReference type="ARBA" id="ARBA00004123"/>
    </source>
</evidence>